<evidence type="ECO:0000313" key="3">
    <source>
        <dbReference type="Proteomes" id="UP000509597"/>
    </source>
</evidence>
<dbReference type="KEGG" id="chiz:HQ393_04265"/>
<dbReference type="AlphaFoldDB" id="A0A7H9BH44"/>
<sequence length="82" mass="8532">MNKKQLVLASAMSAVLAMAAQSTFAADMSNEKCYGIAKAGGNDCAGNGHSCKGQASKDFDGKEWKHVAAGTCMEMKGTLKPM</sequence>
<accession>A0A7H9BH44</accession>
<keyword evidence="3" id="KW-1185">Reference proteome</keyword>
<dbReference type="EMBL" id="CP058627">
    <property type="protein sequence ID" value="QLG87528.1"/>
    <property type="molecule type" value="Genomic_DNA"/>
</dbReference>
<keyword evidence="1" id="KW-0732">Signal</keyword>
<evidence type="ECO:0000256" key="1">
    <source>
        <dbReference type="SAM" id="SignalP"/>
    </source>
</evidence>
<name>A0A7H9BH44_9NEIS</name>
<evidence type="ECO:0000313" key="2">
    <source>
        <dbReference type="EMBL" id="QLG87528.1"/>
    </source>
</evidence>
<proteinExistence type="predicted"/>
<feature type="signal peptide" evidence="1">
    <location>
        <begin position="1"/>
        <end position="25"/>
    </location>
</feature>
<dbReference type="Pfam" id="PF10048">
    <property type="entry name" value="DUF2282"/>
    <property type="match status" value="1"/>
</dbReference>
<organism evidence="2 3">
    <name type="scientific">Chitinibacter bivalviorum</name>
    <dbReference type="NCBI Taxonomy" id="2739434"/>
    <lineage>
        <taxon>Bacteria</taxon>
        <taxon>Pseudomonadati</taxon>
        <taxon>Pseudomonadota</taxon>
        <taxon>Betaproteobacteria</taxon>
        <taxon>Neisseriales</taxon>
        <taxon>Chitinibacteraceae</taxon>
        <taxon>Chitinibacter</taxon>
    </lineage>
</organism>
<reference evidence="2 3" key="1">
    <citation type="submission" date="2020-07" db="EMBL/GenBank/DDBJ databases">
        <title>Complete genome sequence of Chitinibacter sp. 2T18.</title>
        <authorList>
            <person name="Bae J.-W."/>
            <person name="Choi J.-W."/>
        </authorList>
    </citation>
    <scope>NUCLEOTIDE SEQUENCE [LARGE SCALE GENOMIC DNA]</scope>
    <source>
        <strain evidence="2 3">2T18</strain>
    </source>
</reference>
<dbReference type="RefSeq" id="WP_179357611.1">
    <property type="nucleotide sequence ID" value="NZ_CP058627.1"/>
</dbReference>
<dbReference type="Proteomes" id="UP000509597">
    <property type="component" value="Chromosome"/>
</dbReference>
<dbReference type="InterPro" id="IPR018740">
    <property type="entry name" value="DUF2282_membr"/>
</dbReference>
<feature type="chain" id="PRO_5028879113" evidence="1">
    <location>
        <begin position="26"/>
        <end position="82"/>
    </location>
</feature>
<protein>
    <submittedName>
        <fullName evidence="2">DUF2282 domain-containing protein</fullName>
    </submittedName>
</protein>
<gene>
    <name evidence="2" type="ORF">HQ393_04265</name>
</gene>